<feature type="transmembrane region" description="Helical" evidence="5">
    <location>
        <begin position="136"/>
        <end position="157"/>
    </location>
</feature>
<organism evidence="6">
    <name type="scientific">hydrothermal vent metagenome</name>
    <dbReference type="NCBI Taxonomy" id="652676"/>
    <lineage>
        <taxon>unclassified sequences</taxon>
        <taxon>metagenomes</taxon>
        <taxon>ecological metagenomes</taxon>
    </lineage>
</organism>
<feature type="transmembrane region" description="Helical" evidence="5">
    <location>
        <begin position="109"/>
        <end position="130"/>
    </location>
</feature>
<proteinExistence type="predicted"/>
<feature type="transmembrane region" description="Helical" evidence="5">
    <location>
        <begin position="69"/>
        <end position="97"/>
    </location>
</feature>
<dbReference type="GO" id="GO:0016020">
    <property type="term" value="C:membrane"/>
    <property type="evidence" value="ECO:0007669"/>
    <property type="project" value="UniProtKB-SubCell"/>
</dbReference>
<evidence type="ECO:0000256" key="2">
    <source>
        <dbReference type="ARBA" id="ARBA00022692"/>
    </source>
</evidence>
<gene>
    <name evidence="6" type="ORF">MNBD_ALPHA05-472</name>
</gene>
<protein>
    <recommendedName>
        <fullName evidence="7">Membrane transporter protein</fullName>
    </recommendedName>
</protein>
<evidence type="ECO:0000256" key="4">
    <source>
        <dbReference type="ARBA" id="ARBA00023136"/>
    </source>
</evidence>
<accession>A0A3B0SJZ8</accession>
<evidence type="ECO:0008006" key="7">
    <source>
        <dbReference type="Google" id="ProtNLM"/>
    </source>
</evidence>
<evidence type="ECO:0000256" key="3">
    <source>
        <dbReference type="ARBA" id="ARBA00022989"/>
    </source>
</evidence>
<dbReference type="EMBL" id="UOEH01000528">
    <property type="protein sequence ID" value="VAW06571.1"/>
    <property type="molecule type" value="Genomic_DNA"/>
</dbReference>
<keyword evidence="4 5" id="KW-0472">Membrane</keyword>
<comment type="subcellular location">
    <subcellularLocation>
        <location evidence="1">Membrane</location>
        <topology evidence="1">Multi-pass membrane protein</topology>
    </subcellularLocation>
</comment>
<dbReference type="PANTHER" id="PTHR43483">
    <property type="entry name" value="MEMBRANE TRANSPORTER PROTEIN HI_0806-RELATED"/>
    <property type="match status" value="1"/>
</dbReference>
<feature type="transmembrane region" description="Helical" evidence="5">
    <location>
        <begin position="169"/>
        <end position="189"/>
    </location>
</feature>
<dbReference type="InterPro" id="IPR002781">
    <property type="entry name" value="TM_pro_TauE-like"/>
</dbReference>
<evidence type="ECO:0000256" key="1">
    <source>
        <dbReference type="ARBA" id="ARBA00004141"/>
    </source>
</evidence>
<dbReference type="Pfam" id="PF01925">
    <property type="entry name" value="TauE"/>
    <property type="match status" value="1"/>
</dbReference>
<dbReference type="PANTHER" id="PTHR43483:SF3">
    <property type="entry name" value="MEMBRANE TRANSPORTER PROTEIN HI_0806-RELATED"/>
    <property type="match status" value="1"/>
</dbReference>
<reference evidence="6" key="1">
    <citation type="submission" date="2018-06" db="EMBL/GenBank/DDBJ databases">
        <authorList>
            <person name="Zhirakovskaya E."/>
        </authorList>
    </citation>
    <scope>NUCLEOTIDE SEQUENCE</scope>
</reference>
<evidence type="ECO:0000313" key="6">
    <source>
        <dbReference type="EMBL" id="VAW06571.1"/>
    </source>
</evidence>
<keyword evidence="3 5" id="KW-1133">Transmembrane helix</keyword>
<evidence type="ECO:0000256" key="5">
    <source>
        <dbReference type="SAM" id="Phobius"/>
    </source>
</evidence>
<name>A0A3B0SJZ8_9ZZZZ</name>
<feature type="transmembrane region" description="Helical" evidence="5">
    <location>
        <begin position="32"/>
        <end position="49"/>
    </location>
</feature>
<keyword evidence="2 5" id="KW-0812">Transmembrane</keyword>
<feature type="non-terminal residue" evidence="6">
    <location>
        <position position="1"/>
    </location>
</feature>
<dbReference type="AlphaFoldDB" id="A0A3B0SJZ8"/>
<sequence>HVDGEMLRAWAPWIALGSAAGGVLARWVSVELLTIIFAGGAIYIGYRRIFPKNRTTAQDINLTRKRLKIPLGAGTGLFSSLMGLGGGAVGVMVMTLAGRPMHQAIATSAGFGIAVAVPGVIGFMISGWGAPGLPPASFGFVNAAAFAAMATMAAITAPMGARLAHRLNGALLSKMFGLYVFIAAAGLVWDVFHP</sequence>